<dbReference type="Proteomes" id="UP000636661">
    <property type="component" value="Unassembled WGS sequence"/>
</dbReference>
<proteinExistence type="predicted"/>
<reference evidence="2" key="1">
    <citation type="journal article" date="2014" name="Int. J. Syst. Evol. Microbiol.">
        <title>Complete genome sequence of Corynebacterium casei LMG S-19264T (=DSM 44701T), isolated from a smear-ripened cheese.</title>
        <authorList>
            <consortium name="US DOE Joint Genome Institute (JGI-PGF)"/>
            <person name="Walter F."/>
            <person name="Albersmeier A."/>
            <person name="Kalinowski J."/>
            <person name="Ruckert C."/>
        </authorList>
    </citation>
    <scope>NUCLEOTIDE SEQUENCE</scope>
    <source>
        <strain evidence="2">JCM 4391</strain>
    </source>
</reference>
<feature type="domain" description="Bacteriophage T5 Orf172 DNA-binding" evidence="1">
    <location>
        <begin position="7"/>
        <end position="81"/>
    </location>
</feature>
<gene>
    <name evidence="2" type="ORF">GCM10010274_59130</name>
</gene>
<protein>
    <recommendedName>
        <fullName evidence="1">Bacteriophage T5 Orf172 DNA-binding domain-containing protein</fullName>
    </recommendedName>
</protein>
<dbReference type="Pfam" id="PF13455">
    <property type="entry name" value="MUG113"/>
    <property type="match status" value="1"/>
</dbReference>
<dbReference type="InterPro" id="IPR018306">
    <property type="entry name" value="Phage_T5_Orf172_DNA-bd"/>
</dbReference>
<accession>A0A918I388</accession>
<keyword evidence="3" id="KW-1185">Reference proteome</keyword>
<organism evidence="2 3">
    <name type="scientific">Streptomyces lavendofoliae</name>
    <dbReference type="NCBI Taxonomy" id="67314"/>
    <lineage>
        <taxon>Bacteria</taxon>
        <taxon>Bacillati</taxon>
        <taxon>Actinomycetota</taxon>
        <taxon>Actinomycetes</taxon>
        <taxon>Kitasatosporales</taxon>
        <taxon>Streptomycetaceae</taxon>
        <taxon>Streptomyces</taxon>
    </lineage>
</organism>
<sequence>MIYVIGVEGSQVVKIGLGGNPQERLGQLQTGNPHELLLLWVHEGGRALESHLHATFLEYRVRGEWFDLSPLGDATQAVKDAVRAASGRLLPAPRRQRTARRPAVQPVVETREALFEGRFPAAVTFVDSPVFHGWDDRFPPAR</sequence>
<dbReference type="RefSeq" id="WP_189554339.1">
    <property type="nucleotide sequence ID" value="NZ_BMTP01000020.1"/>
</dbReference>
<comment type="caution">
    <text evidence="2">The sequence shown here is derived from an EMBL/GenBank/DDBJ whole genome shotgun (WGS) entry which is preliminary data.</text>
</comment>
<name>A0A918I388_9ACTN</name>
<reference evidence="2" key="2">
    <citation type="submission" date="2020-09" db="EMBL/GenBank/DDBJ databases">
        <authorList>
            <person name="Sun Q."/>
            <person name="Ohkuma M."/>
        </authorList>
    </citation>
    <scope>NUCLEOTIDE SEQUENCE</scope>
    <source>
        <strain evidence="2">JCM 4391</strain>
    </source>
</reference>
<evidence type="ECO:0000313" key="2">
    <source>
        <dbReference type="EMBL" id="GGU62509.1"/>
    </source>
</evidence>
<evidence type="ECO:0000259" key="1">
    <source>
        <dbReference type="SMART" id="SM00974"/>
    </source>
</evidence>
<dbReference type="AlphaFoldDB" id="A0A918I388"/>
<dbReference type="SMART" id="SM00974">
    <property type="entry name" value="T5orf172"/>
    <property type="match status" value="1"/>
</dbReference>
<evidence type="ECO:0000313" key="3">
    <source>
        <dbReference type="Proteomes" id="UP000636661"/>
    </source>
</evidence>
<dbReference type="EMBL" id="BMTP01000020">
    <property type="protein sequence ID" value="GGU62509.1"/>
    <property type="molecule type" value="Genomic_DNA"/>
</dbReference>